<dbReference type="Gene3D" id="1.10.10.10">
    <property type="entry name" value="Winged helix-like DNA-binding domain superfamily/Winged helix DNA-binding domain"/>
    <property type="match status" value="1"/>
</dbReference>
<feature type="compositionally biased region" description="Basic and acidic residues" evidence="1">
    <location>
        <begin position="114"/>
        <end position="123"/>
    </location>
</feature>
<evidence type="ECO:0000313" key="4">
    <source>
        <dbReference type="Proteomes" id="UP001221150"/>
    </source>
</evidence>
<dbReference type="InterPro" id="IPR005561">
    <property type="entry name" value="ANTAR"/>
</dbReference>
<protein>
    <submittedName>
        <fullName evidence="3">ANTAR domain-containing protein</fullName>
    </submittedName>
</protein>
<keyword evidence="4" id="KW-1185">Reference proteome</keyword>
<accession>A0ABT6AA44</accession>
<organism evidence="3 4">
    <name type="scientific">Streptomyces tropicalis</name>
    <dbReference type="NCBI Taxonomy" id="3034234"/>
    <lineage>
        <taxon>Bacteria</taxon>
        <taxon>Bacillati</taxon>
        <taxon>Actinomycetota</taxon>
        <taxon>Actinomycetes</taxon>
        <taxon>Kitasatosporales</taxon>
        <taxon>Streptomycetaceae</taxon>
        <taxon>Streptomyces</taxon>
    </lineage>
</organism>
<dbReference type="InterPro" id="IPR036388">
    <property type="entry name" value="WH-like_DNA-bd_sf"/>
</dbReference>
<evidence type="ECO:0000313" key="3">
    <source>
        <dbReference type="EMBL" id="MDF3301531.1"/>
    </source>
</evidence>
<feature type="domain" description="ANTAR" evidence="2">
    <location>
        <begin position="24"/>
        <end position="85"/>
    </location>
</feature>
<evidence type="ECO:0000259" key="2">
    <source>
        <dbReference type="PROSITE" id="PS50921"/>
    </source>
</evidence>
<sequence>MAFFAISKRNPLQLLSATDLAVEHERLLEENAQLHRAVTSHAVVDQAIGAVVVMARVPPEEAWHILRDISQRTNTKLRRVAERLLAFAQNGPPSGGQRVEPAELRRVLERSVVRAGARPDHHRSGGLASTGPGGPPA</sequence>
<comment type="caution">
    <text evidence="3">The sequence shown here is derived from an EMBL/GenBank/DDBJ whole genome shotgun (WGS) entry which is preliminary data.</text>
</comment>
<dbReference type="Proteomes" id="UP001221150">
    <property type="component" value="Unassembled WGS sequence"/>
</dbReference>
<dbReference type="SUPFAM" id="SSF52172">
    <property type="entry name" value="CheY-like"/>
    <property type="match status" value="1"/>
</dbReference>
<dbReference type="EMBL" id="JARJBB010000013">
    <property type="protein sequence ID" value="MDF3301531.1"/>
    <property type="molecule type" value="Genomic_DNA"/>
</dbReference>
<reference evidence="3 4" key="1">
    <citation type="submission" date="2023-03" db="EMBL/GenBank/DDBJ databases">
        <title>Draft genome sequence of Streptomyces sp. K1PA1 isolated from peat swamp forest in Thailand.</title>
        <authorList>
            <person name="Klaysubun C."/>
            <person name="Duangmal K."/>
        </authorList>
    </citation>
    <scope>NUCLEOTIDE SEQUENCE [LARGE SCALE GENOMIC DNA]</scope>
    <source>
        <strain evidence="3 4">K1PA1</strain>
    </source>
</reference>
<dbReference type="Pfam" id="PF03861">
    <property type="entry name" value="ANTAR"/>
    <property type="match status" value="1"/>
</dbReference>
<proteinExistence type="predicted"/>
<name>A0ABT6AA44_9ACTN</name>
<dbReference type="PROSITE" id="PS50921">
    <property type="entry name" value="ANTAR"/>
    <property type="match status" value="1"/>
</dbReference>
<evidence type="ECO:0000256" key="1">
    <source>
        <dbReference type="SAM" id="MobiDB-lite"/>
    </source>
</evidence>
<dbReference type="InterPro" id="IPR011006">
    <property type="entry name" value="CheY-like_superfamily"/>
</dbReference>
<feature type="region of interest" description="Disordered" evidence="1">
    <location>
        <begin position="114"/>
        <end position="137"/>
    </location>
</feature>
<gene>
    <name evidence="3" type="ORF">P3H78_23475</name>
</gene>
<dbReference type="SMART" id="SM01012">
    <property type="entry name" value="ANTAR"/>
    <property type="match status" value="1"/>
</dbReference>